<dbReference type="PANTHER" id="PTHR11280">
    <property type="entry name" value="GLUCOSAMINE-6-PHOSPHATE ISOMERASE"/>
    <property type="match status" value="1"/>
</dbReference>
<dbReference type="PANTHER" id="PTHR11280:SF5">
    <property type="entry name" value="GLUCOSAMINE-6-PHOSPHATE ISOMERASE"/>
    <property type="match status" value="1"/>
</dbReference>
<dbReference type="GO" id="GO:0042802">
    <property type="term" value="F:identical protein binding"/>
    <property type="evidence" value="ECO:0007669"/>
    <property type="project" value="TreeGrafter"/>
</dbReference>
<organism evidence="3">
    <name type="scientific">freshwater metagenome</name>
    <dbReference type="NCBI Taxonomy" id="449393"/>
    <lineage>
        <taxon>unclassified sequences</taxon>
        <taxon>metagenomes</taxon>
        <taxon>ecological metagenomes</taxon>
    </lineage>
</organism>
<dbReference type="GO" id="GO:0005975">
    <property type="term" value="P:carbohydrate metabolic process"/>
    <property type="evidence" value="ECO:0007669"/>
    <property type="project" value="InterPro"/>
</dbReference>
<dbReference type="Gene3D" id="3.40.50.1360">
    <property type="match status" value="1"/>
</dbReference>
<evidence type="ECO:0000313" key="3">
    <source>
        <dbReference type="EMBL" id="CAB4743459.1"/>
    </source>
</evidence>
<dbReference type="GO" id="GO:0006046">
    <property type="term" value="P:N-acetylglucosamine catabolic process"/>
    <property type="evidence" value="ECO:0007669"/>
    <property type="project" value="TreeGrafter"/>
</dbReference>
<dbReference type="InterPro" id="IPR004547">
    <property type="entry name" value="Glucosamine6P_isomerase"/>
</dbReference>
<protein>
    <submittedName>
        <fullName evidence="3">Unannotated protein</fullName>
    </submittedName>
</protein>
<dbReference type="AlphaFoldDB" id="A0A6J6TAX9"/>
<dbReference type="GO" id="GO:0019262">
    <property type="term" value="P:N-acetylneuraminate catabolic process"/>
    <property type="evidence" value="ECO:0007669"/>
    <property type="project" value="TreeGrafter"/>
</dbReference>
<accession>A0A6J6TAX9</accession>
<name>A0A6J6TAX9_9ZZZZ</name>
<keyword evidence="1" id="KW-0378">Hydrolase</keyword>
<reference evidence="3" key="1">
    <citation type="submission" date="2020-05" db="EMBL/GenBank/DDBJ databases">
        <authorList>
            <person name="Chiriac C."/>
            <person name="Salcher M."/>
            <person name="Ghai R."/>
            <person name="Kavagutti S V."/>
        </authorList>
    </citation>
    <scope>NUCLEOTIDE SEQUENCE</scope>
</reference>
<dbReference type="EMBL" id="CAEZYZ010000055">
    <property type="protein sequence ID" value="CAB4743459.1"/>
    <property type="molecule type" value="Genomic_DNA"/>
</dbReference>
<evidence type="ECO:0000256" key="1">
    <source>
        <dbReference type="ARBA" id="ARBA00022801"/>
    </source>
</evidence>
<dbReference type="SUPFAM" id="SSF100950">
    <property type="entry name" value="NagB/RpiA/CoA transferase-like"/>
    <property type="match status" value="1"/>
</dbReference>
<dbReference type="InterPro" id="IPR006148">
    <property type="entry name" value="Glc/Gal-6P_isomerase"/>
</dbReference>
<dbReference type="GO" id="GO:0006043">
    <property type="term" value="P:glucosamine catabolic process"/>
    <property type="evidence" value="ECO:0007669"/>
    <property type="project" value="TreeGrafter"/>
</dbReference>
<sequence>MITPTVFPDAAQLGRALATEIADGIAAAAHEGRTFTLGCPGGRSPRSTYAQFAEIIRERSLDLSSLEIFMMDDYVVTEDEGFRRVPTDAHFSVEAVADEDIVRPWNRAAGADRGLTPDRVHFPDPSNVDAYERLLESRGGVDLFILASGDTDGHVAFNPPGSELTSRTRVVEIPLSTRLDNLGTFPDFRSLDEVPTFGVTVGVGTILTHTHRAVLVAPGASKQTAVRRISQSTAYDPQWPASVLVCCREPALYTDVLGVPT</sequence>
<dbReference type="InterPro" id="IPR037171">
    <property type="entry name" value="NagB/RpiA_transferase-like"/>
</dbReference>
<evidence type="ECO:0000259" key="2">
    <source>
        <dbReference type="Pfam" id="PF01182"/>
    </source>
</evidence>
<dbReference type="Pfam" id="PF01182">
    <property type="entry name" value="Glucosamine_iso"/>
    <property type="match status" value="1"/>
</dbReference>
<feature type="domain" description="Glucosamine/galactosamine-6-phosphate isomerase" evidence="2">
    <location>
        <begin position="8"/>
        <end position="244"/>
    </location>
</feature>
<gene>
    <name evidence="3" type="ORF">UFOPK2810_00456</name>
</gene>
<dbReference type="GO" id="GO:0005737">
    <property type="term" value="C:cytoplasm"/>
    <property type="evidence" value="ECO:0007669"/>
    <property type="project" value="TreeGrafter"/>
</dbReference>
<dbReference type="GO" id="GO:0004342">
    <property type="term" value="F:glucosamine-6-phosphate deaminase activity"/>
    <property type="evidence" value="ECO:0007669"/>
    <property type="project" value="InterPro"/>
</dbReference>
<proteinExistence type="predicted"/>